<dbReference type="EMBL" id="JACIEH010000003">
    <property type="protein sequence ID" value="MBB4100014.1"/>
    <property type="molecule type" value="Genomic_DNA"/>
</dbReference>
<evidence type="ECO:0000313" key="1">
    <source>
        <dbReference type="EMBL" id="MBB4100014.1"/>
    </source>
</evidence>
<sequence>MTREDRLFERARAIMERRTNGFYMPILDHLARRGHAHAMLELAGLFSRGNDPANLGMMSRAGTPAWFYRRVWVRGGPYASLAAQNLAMSRFNIGDLHGYRLWLRRAQMLGDNDAGLELDRFETRLPFGDAKAIGRGRPWRRSER</sequence>
<accession>A0A7W6NYV6</accession>
<dbReference type="RefSeq" id="WP_183999350.1">
    <property type="nucleotide sequence ID" value="NZ_JACIEH010000003.1"/>
</dbReference>
<reference evidence="1 2" key="1">
    <citation type="submission" date="2020-08" db="EMBL/GenBank/DDBJ databases">
        <title>Genomic Encyclopedia of Type Strains, Phase IV (KMG-IV): sequencing the most valuable type-strain genomes for metagenomic binning, comparative biology and taxonomic classification.</title>
        <authorList>
            <person name="Goeker M."/>
        </authorList>
    </citation>
    <scope>NUCLEOTIDE SEQUENCE [LARGE SCALE GENOMIC DNA]</scope>
    <source>
        <strain evidence="1 2">DSM 101806</strain>
    </source>
</reference>
<protein>
    <recommendedName>
        <fullName evidence="3">Sel1 repeat family protein</fullName>
    </recommendedName>
</protein>
<evidence type="ECO:0008006" key="3">
    <source>
        <dbReference type="Google" id="ProtNLM"/>
    </source>
</evidence>
<comment type="caution">
    <text evidence="1">The sequence shown here is derived from an EMBL/GenBank/DDBJ whole genome shotgun (WGS) entry which is preliminary data.</text>
</comment>
<proteinExistence type="predicted"/>
<keyword evidence="2" id="KW-1185">Reference proteome</keyword>
<dbReference type="AlphaFoldDB" id="A0A7W6NYV6"/>
<dbReference type="Proteomes" id="UP000557392">
    <property type="component" value="Unassembled WGS sequence"/>
</dbReference>
<name>A0A7W6NYV6_9SPHN</name>
<evidence type="ECO:0000313" key="2">
    <source>
        <dbReference type="Proteomes" id="UP000557392"/>
    </source>
</evidence>
<organism evidence="1 2">
    <name type="scientific">Sphingomonas kyeonggiensis</name>
    <dbReference type="NCBI Taxonomy" id="1268553"/>
    <lineage>
        <taxon>Bacteria</taxon>
        <taxon>Pseudomonadati</taxon>
        <taxon>Pseudomonadota</taxon>
        <taxon>Alphaproteobacteria</taxon>
        <taxon>Sphingomonadales</taxon>
        <taxon>Sphingomonadaceae</taxon>
        <taxon>Sphingomonas</taxon>
    </lineage>
</organism>
<gene>
    <name evidence="1" type="ORF">GGR46_003586</name>
</gene>